<dbReference type="Gene3D" id="3.40.50.970">
    <property type="match status" value="2"/>
</dbReference>
<reference evidence="6" key="1">
    <citation type="submission" date="2020-12" db="EMBL/GenBank/DDBJ databases">
        <authorList>
            <person name="Huq M.A."/>
        </authorList>
    </citation>
    <scope>NUCLEOTIDE SEQUENCE</scope>
    <source>
        <strain evidence="6">MAHUQ-46</strain>
    </source>
</reference>
<evidence type="ECO:0000259" key="4">
    <source>
        <dbReference type="Pfam" id="PF02775"/>
    </source>
</evidence>
<keyword evidence="1" id="KW-0210">Decarboxylase</keyword>
<keyword evidence="7" id="KW-1185">Reference proteome</keyword>
<protein>
    <submittedName>
        <fullName evidence="6">Phosphonopyruvate decarboxylase</fullName>
        <ecNumber evidence="6">4.1.1.82</ecNumber>
    </submittedName>
</protein>
<proteinExistence type="predicted"/>
<evidence type="ECO:0000256" key="3">
    <source>
        <dbReference type="ARBA" id="ARBA00023239"/>
    </source>
</evidence>
<evidence type="ECO:0000256" key="2">
    <source>
        <dbReference type="ARBA" id="ARBA00023052"/>
    </source>
</evidence>
<dbReference type="PANTHER" id="PTHR42818">
    <property type="entry name" value="SULFOPYRUVATE DECARBOXYLASE SUBUNIT ALPHA"/>
    <property type="match status" value="1"/>
</dbReference>
<dbReference type="PANTHER" id="PTHR42818:SF1">
    <property type="entry name" value="SULFOPYRUVATE DECARBOXYLASE"/>
    <property type="match status" value="1"/>
</dbReference>
<feature type="domain" description="Thiamine pyrophosphate enzyme TPP-binding" evidence="4">
    <location>
        <begin position="231"/>
        <end position="335"/>
    </location>
</feature>
<dbReference type="InterPro" id="IPR012001">
    <property type="entry name" value="Thiamin_PyroP_enz_TPP-bd_dom"/>
</dbReference>
<organism evidence="6 7">
    <name type="scientific">Paenibacillus roseus</name>
    <dbReference type="NCBI Taxonomy" id="2798579"/>
    <lineage>
        <taxon>Bacteria</taxon>
        <taxon>Bacillati</taxon>
        <taxon>Bacillota</taxon>
        <taxon>Bacilli</taxon>
        <taxon>Bacillales</taxon>
        <taxon>Paenibacillaceae</taxon>
        <taxon>Paenibacillus</taxon>
    </lineage>
</organism>
<dbReference type="RefSeq" id="WP_199017237.1">
    <property type="nucleotide sequence ID" value="NZ_JAELUP010000001.1"/>
</dbReference>
<dbReference type="Pfam" id="PF02775">
    <property type="entry name" value="TPP_enzyme_C"/>
    <property type="match status" value="1"/>
</dbReference>
<feature type="domain" description="Thiamine pyrophosphate enzyme N-terminal TPP-binding" evidence="5">
    <location>
        <begin position="9"/>
        <end position="103"/>
    </location>
</feature>
<dbReference type="InterPro" id="IPR051818">
    <property type="entry name" value="TPP_dependent_decarboxylase"/>
</dbReference>
<dbReference type="InterPro" id="IPR000399">
    <property type="entry name" value="TPP-bd_CS"/>
</dbReference>
<dbReference type="PROSITE" id="PS00187">
    <property type="entry name" value="TPP_ENZYMES"/>
    <property type="match status" value="1"/>
</dbReference>
<comment type="caution">
    <text evidence="6">The sequence shown here is derived from an EMBL/GenBank/DDBJ whole genome shotgun (WGS) entry which is preliminary data.</text>
</comment>
<dbReference type="GO" id="GO:0033980">
    <property type="term" value="F:phosphonopyruvate decarboxylase activity"/>
    <property type="evidence" value="ECO:0007669"/>
    <property type="project" value="UniProtKB-EC"/>
</dbReference>
<dbReference type="EMBL" id="JAELUP010000001">
    <property type="protein sequence ID" value="MBJ6359716.1"/>
    <property type="molecule type" value="Genomic_DNA"/>
</dbReference>
<dbReference type="SUPFAM" id="SSF52518">
    <property type="entry name" value="Thiamin diphosphate-binding fold (THDP-binding)"/>
    <property type="match status" value="2"/>
</dbReference>
<dbReference type="InterPro" id="IPR011766">
    <property type="entry name" value="TPP_enzyme_TPP-bd"/>
</dbReference>
<dbReference type="CDD" id="cd07035">
    <property type="entry name" value="TPP_PYR_POX_like"/>
    <property type="match status" value="1"/>
</dbReference>
<dbReference type="AlphaFoldDB" id="A0A934IUS3"/>
<dbReference type="Proteomes" id="UP000640274">
    <property type="component" value="Unassembled WGS sequence"/>
</dbReference>
<keyword evidence="2" id="KW-0786">Thiamine pyrophosphate</keyword>
<name>A0A934IUS3_9BACL</name>
<evidence type="ECO:0000256" key="1">
    <source>
        <dbReference type="ARBA" id="ARBA00022793"/>
    </source>
</evidence>
<dbReference type="Pfam" id="PF02776">
    <property type="entry name" value="TPP_enzyme_N"/>
    <property type="match status" value="1"/>
</dbReference>
<evidence type="ECO:0000259" key="5">
    <source>
        <dbReference type="Pfam" id="PF02776"/>
    </source>
</evidence>
<evidence type="ECO:0000313" key="6">
    <source>
        <dbReference type="EMBL" id="MBJ6359716.1"/>
    </source>
</evidence>
<dbReference type="InterPro" id="IPR017684">
    <property type="entry name" value="Phosphono-pyrv_decarboxylase"/>
</dbReference>
<sequence length="404" mass="45093">MLSTKIFGEELRKQGFTFYSGVPCSFLKSLINYAINELEYVAAANEGDAVAIASGAYLGGKKSVVLMQNSGLTNAVSPLTSLNYSFRIPILGFVSLRGEPGIPDEPQHELMGKITTQMLELMQIGWEYLSENIHEAREQLVRANEAIDNQKSYFFVVRKGTFDSEALKNQTQSVSQNYEKKTKRHDDQSPSRYEALATINALRDQNTVQLATTGMTGRELYEIEDAACNLYMVGSMGCVGSLGLGLAMSQPQKNIIVIDGDGSLLMRMGSLATNGYYHPNNMLHILLDNHVHDSTGGQNTVSHNMDFINIAASCGYARSIYVHNLQELKEEITAWKFNQTHTFLYMNISRKASELTGRPKIKPYEVKERLRQNIKNATTEVILTEKHSKKHFAQSGTGYNDEKC</sequence>
<dbReference type="NCBIfam" id="TIGR03297">
    <property type="entry name" value="Ppyr-DeCO2ase"/>
    <property type="match status" value="1"/>
</dbReference>
<dbReference type="GO" id="GO:0032923">
    <property type="term" value="P:organic phosphonate biosynthetic process"/>
    <property type="evidence" value="ECO:0007669"/>
    <property type="project" value="InterPro"/>
</dbReference>
<evidence type="ECO:0000313" key="7">
    <source>
        <dbReference type="Proteomes" id="UP000640274"/>
    </source>
</evidence>
<dbReference type="GO" id="GO:0030976">
    <property type="term" value="F:thiamine pyrophosphate binding"/>
    <property type="evidence" value="ECO:0007669"/>
    <property type="project" value="InterPro"/>
</dbReference>
<accession>A0A934IUS3</accession>
<dbReference type="GO" id="GO:0000287">
    <property type="term" value="F:magnesium ion binding"/>
    <property type="evidence" value="ECO:0007669"/>
    <property type="project" value="InterPro"/>
</dbReference>
<keyword evidence="3 6" id="KW-0456">Lyase</keyword>
<gene>
    <name evidence="6" type="primary">aepY</name>
    <name evidence="6" type="ORF">JFN88_00020</name>
</gene>
<dbReference type="InterPro" id="IPR029061">
    <property type="entry name" value="THDP-binding"/>
</dbReference>
<dbReference type="EC" id="4.1.1.82" evidence="6"/>